<feature type="region of interest" description="Disordered" evidence="1">
    <location>
        <begin position="336"/>
        <end position="401"/>
    </location>
</feature>
<keyword evidence="4" id="KW-1185">Reference proteome</keyword>
<feature type="region of interest" description="Disordered" evidence="1">
    <location>
        <begin position="265"/>
        <end position="292"/>
    </location>
</feature>
<evidence type="ECO:0000313" key="3">
    <source>
        <dbReference type="EMBL" id="KAF2116508.1"/>
    </source>
</evidence>
<dbReference type="AlphaFoldDB" id="A0A6A5ZDT7"/>
<feature type="compositionally biased region" description="Low complexity" evidence="1">
    <location>
        <begin position="749"/>
        <end position="773"/>
    </location>
</feature>
<accession>A0A6A5ZDT7</accession>
<evidence type="ECO:0000313" key="4">
    <source>
        <dbReference type="Proteomes" id="UP000799770"/>
    </source>
</evidence>
<protein>
    <submittedName>
        <fullName evidence="3">Uncharacterized protein</fullName>
    </submittedName>
</protein>
<dbReference type="EMBL" id="ML977320">
    <property type="protein sequence ID" value="KAF2116508.1"/>
    <property type="molecule type" value="Genomic_DNA"/>
</dbReference>
<keyword evidence="2" id="KW-0732">Signal</keyword>
<dbReference type="OrthoDB" id="3944128at2759"/>
<feature type="compositionally biased region" description="Low complexity" evidence="1">
    <location>
        <begin position="383"/>
        <end position="395"/>
    </location>
</feature>
<sequence>MLSQALLGAALLASAVNASPYYPRRCVLEAINPITTYFVQSEQSTTWTSVVVTSTKLFETITYMINNATIDTIITETHTFYGNKTIVGNGTAPTAPYASITHTTPSFTFEPVAGQTITLAAGPTYVAYLDFYGGLDEPYESTSTDEYSTLPFTTAPPAEATCDNLVDYLNVLPTNAEDYHYLIQTYSSGVPAYESGALLSIPASMIDYLRHDSAIVDAYGSKDIATCSLRPTATYTTLPVYTSVYMTPEPTSTFYKTPLKSGTTTPPWNTLVDPPHPPPPKPEHSSTPAYYPGFPETSQIPYESQPFEATTPTATYVSTTYESTSTHVTRAGCIRCSFPTDNPIPNPTPTGKEQRPTADDFPLAPSIGMPSIQSPDVKPTDSPQGPQQHPNNPGNTITFGDNTVIIKPAQPTQPGGQGSAKPGDNDNNIIFGSRTLTPGQVITTDGYTISVPTGGHGSSLVVDGSTIPVNNNPGPTGPPVLTAGDKTITANSQGQFIIGSKTLTPGGPAVTDHGTTYSLGPSGSIAVVNGVTQSIGYGPAATGPPVLTMKDHEISATVIGGTTAFIVAPGQTLKPGGVLTVDGTTFSMPEDGHGSTIVVNGKSSTLSGTGLPVMTLSSDSVTASVIDGTTAFVLGPGQTLTPGGVLTVDGTTFSMPASASGSVVVINGVTSTLAFPQTTAAPALTINGKTYSATVRDGTTEYVLGKGTTLKPGEAVTISGTTFSLDEHGTALVINGKTSSIPRLPATNSASTTRSDSKSQSTSDSSSESQSTTGVRAPGNFIASGIGITSKEGAGSGRNSGLDKWAEGIVIGLAGWLMMLL</sequence>
<feature type="chain" id="PRO_5025482529" evidence="2">
    <location>
        <begin position="19"/>
        <end position="821"/>
    </location>
</feature>
<dbReference type="Proteomes" id="UP000799770">
    <property type="component" value="Unassembled WGS sequence"/>
</dbReference>
<reference evidence="3" key="1">
    <citation type="journal article" date="2020" name="Stud. Mycol.">
        <title>101 Dothideomycetes genomes: a test case for predicting lifestyles and emergence of pathogens.</title>
        <authorList>
            <person name="Haridas S."/>
            <person name="Albert R."/>
            <person name="Binder M."/>
            <person name="Bloem J."/>
            <person name="Labutti K."/>
            <person name="Salamov A."/>
            <person name="Andreopoulos B."/>
            <person name="Baker S."/>
            <person name="Barry K."/>
            <person name="Bills G."/>
            <person name="Bluhm B."/>
            <person name="Cannon C."/>
            <person name="Castanera R."/>
            <person name="Culley D."/>
            <person name="Daum C."/>
            <person name="Ezra D."/>
            <person name="Gonzalez J."/>
            <person name="Henrissat B."/>
            <person name="Kuo A."/>
            <person name="Liang C."/>
            <person name="Lipzen A."/>
            <person name="Lutzoni F."/>
            <person name="Magnuson J."/>
            <person name="Mondo S."/>
            <person name="Nolan M."/>
            <person name="Ohm R."/>
            <person name="Pangilinan J."/>
            <person name="Park H.-J."/>
            <person name="Ramirez L."/>
            <person name="Alfaro M."/>
            <person name="Sun H."/>
            <person name="Tritt A."/>
            <person name="Yoshinaga Y."/>
            <person name="Zwiers L.-H."/>
            <person name="Turgeon B."/>
            <person name="Goodwin S."/>
            <person name="Spatafora J."/>
            <person name="Crous P."/>
            <person name="Grigoriev I."/>
        </authorList>
    </citation>
    <scope>NUCLEOTIDE SEQUENCE</scope>
    <source>
        <strain evidence="3">CBS 627.86</strain>
    </source>
</reference>
<feature type="signal peptide" evidence="2">
    <location>
        <begin position="1"/>
        <end position="18"/>
    </location>
</feature>
<gene>
    <name evidence="3" type="ORF">BDV96DRAFT_611832</name>
</gene>
<evidence type="ECO:0000256" key="2">
    <source>
        <dbReference type="SAM" id="SignalP"/>
    </source>
</evidence>
<feature type="region of interest" description="Disordered" evidence="1">
    <location>
        <begin position="742"/>
        <end position="780"/>
    </location>
</feature>
<proteinExistence type="predicted"/>
<organism evidence="3 4">
    <name type="scientific">Lophiotrema nucula</name>
    <dbReference type="NCBI Taxonomy" id="690887"/>
    <lineage>
        <taxon>Eukaryota</taxon>
        <taxon>Fungi</taxon>
        <taxon>Dikarya</taxon>
        <taxon>Ascomycota</taxon>
        <taxon>Pezizomycotina</taxon>
        <taxon>Dothideomycetes</taxon>
        <taxon>Pleosporomycetidae</taxon>
        <taxon>Pleosporales</taxon>
        <taxon>Lophiotremataceae</taxon>
        <taxon>Lophiotrema</taxon>
    </lineage>
</organism>
<evidence type="ECO:0000256" key="1">
    <source>
        <dbReference type="SAM" id="MobiDB-lite"/>
    </source>
</evidence>
<name>A0A6A5ZDT7_9PLEO</name>